<dbReference type="PANTHER" id="PTHR35869:SF1">
    <property type="entry name" value="OUTER-MEMBRANE LIPOPROTEIN CARRIER PROTEIN"/>
    <property type="match status" value="1"/>
</dbReference>
<dbReference type="SUPFAM" id="SSF89392">
    <property type="entry name" value="Prokaryotic lipoproteins and lipoprotein localization factors"/>
    <property type="match status" value="1"/>
</dbReference>
<dbReference type="Proteomes" id="UP000288587">
    <property type="component" value="Unassembled WGS sequence"/>
</dbReference>
<evidence type="ECO:0000313" key="11">
    <source>
        <dbReference type="EMBL" id="RVT87906.1"/>
    </source>
</evidence>
<keyword evidence="6 10" id="KW-0732">Signal</keyword>
<dbReference type="CDD" id="cd16325">
    <property type="entry name" value="LolA"/>
    <property type="match status" value="1"/>
</dbReference>
<dbReference type="AlphaFoldDB" id="A0A437LR68"/>
<evidence type="ECO:0000256" key="6">
    <source>
        <dbReference type="ARBA" id="ARBA00022729"/>
    </source>
</evidence>
<evidence type="ECO:0000256" key="2">
    <source>
        <dbReference type="ARBA" id="ARBA00007615"/>
    </source>
</evidence>
<comment type="function">
    <text evidence="10">Participates in the translocation of lipoproteins from the inner membrane to the outer membrane. Only forms a complex with a lipoprotein if the residue after the N-terminal Cys is not an aspartate (The Asp acts as a targeting signal to indicate that the lipoprotein should stay in the inner membrane).</text>
</comment>
<dbReference type="Pfam" id="PF03548">
    <property type="entry name" value="LolA"/>
    <property type="match status" value="1"/>
</dbReference>
<dbReference type="InterPro" id="IPR029046">
    <property type="entry name" value="LolA/LolB/LppX"/>
</dbReference>
<feature type="chain" id="PRO_5019593134" description="Outer-membrane lipoprotein carrier protein" evidence="10">
    <location>
        <begin position="22"/>
        <end position="209"/>
    </location>
</feature>
<accession>A0A437LR68</accession>
<dbReference type="InterPro" id="IPR004564">
    <property type="entry name" value="OM_lipoprot_carrier_LolA-like"/>
</dbReference>
<keyword evidence="5 10" id="KW-0813">Transport</keyword>
<keyword evidence="9 10" id="KW-0143">Chaperone</keyword>
<feature type="signal peptide" evidence="10">
    <location>
        <begin position="1"/>
        <end position="21"/>
    </location>
</feature>
<evidence type="ECO:0000256" key="5">
    <source>
        <dbReference type="ARBA" id="ARBA00022448"/>
    </source>
</evidence>
<evidence type="ECO:0000256" key="9">
    <source>
        <dbReference type="ARBA" id="ARBA00023186"/>
    </source>
</evidence>
<protein>
    <recommendedName>
        <fullName evidence="4 10">Outer-membrane lipoprotein carrier protein</fullName>
    </recommendedName>
</protein>
<keyword evidence="7 10" id="KW-0574">Periplasm</keyword>
<dbReference type="PANTHER" id="PTHR35869">
    <property type="entry name" value="OUTER-MEMBRANE LIPOPROTEIN CARRIER PROTEIN"/>
    <property type="match status" value="1"/>
</dbReference>
<dbReference type="GO" id="GO:0042597">
    <property type="term" value="C:periplasmic space"/>
    <property type="evidence" value="ECO:0007669"/>
    <property type="project" value="UniProtKB-SubCell"/>
</dbReference>
<keyword evidence="12" id="KW-1185">Reference proteome</keyword>
<organism evidence="11 12">
    <name type="scientific">Inhella crocodyli</name>
    <dbReference type="NCBI Taxonomy" id="2499851"/>
    <lineage>
        <taxon>Bacteria</taxon>
        <taxon>Pseudomonadati</taxon>
        <taxon>Pseudomonadota</taxon>
        <taxon>Betaproteobacteria</taxon>
        <taxon>Burkholderiales</taxon>
        <taxon>Sphaerotilaceae</taxon>
        <taxon>Inhella</taxon>
    </lineage>
</organism>
<keyword evidence="11" id="KW-0449">Lipoprotein</keyword>
<name>A0A437LR68_9BURK</name>
<sequence precursor="true">MKRRLLLALALSAGLTVPTWAQSNALEQLTAFQREVQSGRVNFTQVVVSPDGKKRRSTQGSFEFLRPNRFRFDYQPPEAQTLIGDGKKVWLIDPELMQASSRPMSQVVSATPVAILAGTSLGEAFVLKAEPEVNGVAWVAATPKQADAGIQRLRIGLKGKLLAAMEIVDGLGQKSTLTFGPLEVNVPLAAERFQFVPSKGMDVVDGGAP</sequence>
<evidence type="ECO:0000256" key="8">
    <source>
        <dbReference type="ARBA" id="ARBA00022927"/>
    </source>
</evidence>
<comment type="caution">
    <text evidence="11">The sequence shown here is derived from an EMBL/GenBank/DDBJ whole genome shotgun (WGS) entry which is preliminary data.</text>
</comment>
<keyword evidence="8 10" id="KW-0653">Protein transport</keyword>
<comment type="subunit">
    <text evidence="3 10">Monomer.</text>
</comment>
<comment type="similarity">
    <text evidence="2 10">Belongs to the LolA family.</text>
</comment>
<proteinExistence type="inferred from homology"/>
<dbReference type="RefSeq" id="WP_127680551.1">
    <property type="nucleotide sequence ID" value="NZ_SACM01000001.1"/>
</dbReference>
<dbReference type="GO" id="GO:0044874">
    <property type="term" value="P:lipoprotein localization to outer membrane"/>
    <property type="evidence" value="ECO:0007669"/>
    <property type="project" value="UniProtKB-UniRule"/>
</dbReference>
<comment type="subcellular location">
    <subcellularLocation>
        <location evidence="1 10">Periplasm</location>
    </subcellularLocation>
</comment>
<dbReference type="GO" id="GO:0042953">
    <property type="term" value="P:lipoprotein transport"/>
    <property type="evidence" value="ECO:0007669"/>
    <property type="project" value="InterPro"/>
</dbReference>
<evidence type="ECO:0000256" key="10">
    <source>
        <dbReference type="HAMAP-Rule" id="MF_00240"/>
    </source>
</evidence>
<evidence type="ECO:0000256" key="1">
    <source>
        <dbReference type="ARBA" id="ARBA00004418"/>
    </source>
</evidence>
<dbReference type="HAMAP" id="MF_00240">
    <property type="entry name" value="LolA"/>
    <property type="match status" value="1"/>
</dbReference>
<dbReference type="NCBIfam" id="TIGR00547">
    <property type="entry name" value="lolA"/>
    <property type="match status" value="1"/>
</dbReference>
<dbReference type="InterPro" id="IPR018323">
    <property type="entry name" value="OM_lipoprot_carrier_LolA_Pbac"/>
</dbReference>
<dbReference type="Gene3D" id="2.50.20.10">
    <property type="entry name" value="Lipoprotein localisation LolA/LolB/LppX"/>
    <property type="match status" value="1"/>
</dbReference>
<evidence type="ECO:0000313" key="12">
    <source>
        <dbReference type="Proteomes" id="UP000288587"/>
    </source>
</evidence>
<gene>
    <name evidence="10 11" type="primary">lolA</name>
    <name evidence="11" type="ORF">EOD73_02495</name>
</gene>
<evidence type="ECO:0000256" key="7">
    <source>
        <dbReference type="ARBA" id="ARBA00022764"/>
    </source>
</evidence>
<dbReference type="EMBL" id="SACM01000001">
    <property type="protein sequence ID" value="RVT87906.1"/>
    <property type="molecule type" value="Genomic_DNA"/>
</dbReference>
<evidence type="ECO:0000256" key="4">
    <source>
        <dbReference type="ARBA" id="ARBA00014035"/>
    </source>
</evidence>
<dbReference type="OrthoDB" id="9787361at2"/>
<evidence type="ECO:0000256" key="3">
    <source>
        <dbReference type="ARBA" id="ARBA00011245"/>
    </source>
</evidence>
<reference evidence="11 12" key="1">
    <citation type="submission" date="2019-01" db="EMBL/GenBank/DDBJ databases">
        <authorList>
            <person name="Chen W.-M."/>
        </authorList>
    </citation>
    <scope>NUCLEOTIDE SEQUENCE [LARGE SCALE GENOMIC DNA]</scope>
    <source>
        <strain evidence="11 12">CCP-18</strain>
    </source>
</reference>